<evidence type="ECO:0008006" key="3">
    <source>
        <dbReference type="Google" id="ProtNLM"/>
    </source>
</evidence>
<sequence>MLLLTTALSILLFNGEAAPAKPAPAFLPTLSNFGSSGSGQKAALTWTLAPTAKVAYVIVQRRSSTQSSWEAMANRPVTAATRYRFQNTGLRAGTYRLVTVDYDGTPAFSRSLTVR</sequence>
<comment type="caution">
    <text evidence="1">The sequence shown here is derived from an EMBL/GenBank/DDBJ whole genome shotgun (WGS) entry which is preliminary data.</text>
</comment>
<proteinExistence type="predicted"/>
<keyword evidence="2" id="KW-1185">Reference proteome</keyword>
<reference evidence="2" key="1">
    <citation type="journal article" date="2019" name="Int. J. Syst. Evol. Microbiol.">
        <title>The Global Catalogue of Microorganisms (GCM) 10K type strain sequencing project: providing services to taxonomists for standard genome sequencing and annotation.</title>
        <authorList>
            <consortium name="The Broad Institute Genomics Platform"/>
            <consortium name="The Broad Institute Genome Sequencing Center for Infectious Disease"/>
            <person name="Wu L."/>
            <person name="Ma J."/>
        </authorList>
    </citation>
    <scope>NUCLEOTIDE SEQUENCE [LARGE SCALE GENOMIC DNA]</scope>
    <source>
        <strain evidence="2">JCM 17923</strain>
    </source>
</reference>
<evidence type="ECO:0000313" key="1">
    <source>
        <dbReference type="EMBL" id="GAA4364886.1"/>
    </source>
</evidence>
<name>A0ABP8IP03_9BACT</name>
<organism evidence="1 2">
    <name type="scientific">Hymenobacter saemangeumensis</name>
    <dbReference type="NCBI Taxonomy" id="1084522"/>
    <lineage>
        <taxon>Bacteria</taxon>
        <taxon>Pseudomonadati</taxon>
        <taxon>Bacteroidota</taxon>
        <taxon>Cytophagia</taxon>
        <taxon>Cytophagales</taxon>
        <taxon>Hymenobacteraceae</taxon>
        <taxon>Hymenobacter</taxon>
    </lineage>
</organism>
<accession>A0ABP8IP03</accession>
<evidence type="ECO:0000313" key="2">
    <source>
        <dbReference type="Proteomes" id="UP001501153"/>
    </source>
</evidence>
<protein>
    <recommendedName>
        <fullName evidence="3">Fibronectin type III domain-containing protein</fullName>
    </recommendedName>
</protein>
<gene>
    <name evidence="1" type="ORF">GCM10023185_34760</name>
</gene>
<dbReference type="Proteomes" id="UP001501153">
    <property type="component" value="Unassembled WGS sequence"/>
</dbReference>
<dbReference type="EMBL" id="BAABGZ010000072">
    <property type="protein sequence ID" value="GAA4364886.1"/>
    <property type="molecule type" value="Genomic_DNA"/>
</dbReference>